<dbReference type="KEGG" id="kan:IMCC3317_22370"/>
<proteinExistence type="predicted"/>
<feature type="chain" id="PRO_5029607988" description="Outer membrane protein beta-barrel domain-containing protein" evidence="1">
    <location>
        <begin position="22"/>
        <end position="157"/>
    </location>
</feature>
<dbReference type="AlphaFoldDB" id="A0A7L4ZK76"/>
<accession>A0A7L4ZK76</accession>
<evidence type="ECO:0008006" key="4">
    <source>
        <dbReference type="Google" id="ProtNLM"/>
    </source>
</evidence>
<reference evidence="2 3" key="1">
    <citation type="journal article" date="2013" name="Int. J. Syst. Evol. Microbiol.">
        <title>Kordia antarctica sp. nov., isolated from Antarctic seawater.</title>
        <authorList>
            <person name="Baek K."/>
            <person name="Choi A."/>
            <person name="Kang I."/>
            <person name="Lee K."/>
            <person name="Cho J.C."/>
        </authorList>
    </citation>
    <scope>NUCLEOTIDE SEQUENCE [LARGE SCALE GENOMIC DNA]</scope>
    <source>
        <strain evidence="2 3">IMCC3317</strain>
    </source>
</reference>
<gene>
    <name evidence="2" type="ORF">IMCC3317_22370</name>
</gene>
<dbReference type="SUPFAM" id="SSF56925">
    <property type="entry name" value="OMPA-like"/>
    <property type="match status" value="1"/>
</dbReference>
<name>A0A7L4ZK76_9FLAO</name>
<evidence type="ECO:0000313" key="3">
    <source>
        <dbReference type="Proteomes" id="UP000464657"/>
    </source>
</evidence>
<dbReference type="RefSeq" id="WP_160129539.1">
    <property type="nucleotide sequence ID" value="NZ_CP019288.1"/>
</dbReference>
<evidence type="ECO:0000256" key="1">
    <source>
        <dbReference type="SAM" id="SignalP"/>
    </source>
</evidence>
<feature type="signal peptide" evidence="1">
    <location>
        <begin position="1"/>
        <end position="21"/>
    </location>
</feature>
<protein>
    <recommendedName>
        <fullName evidence="4">Outer membrane protein beta-barrel domain-containing protein</fullName>
    </recommendedName>
</protein>
<keyword evidence="1" id="KW-0732">Signal</keyword>
<dbReference type="EMBL" id="CP019288">
    <property type="protein sequence ID" value="QHI36867.1"/>
    <property type="molecule type" value="Genomic_DNA"/>
</dbReference>
<evidence type="ECO:0000313" key="2">
    <source>
        <dbReference type="EMBL" id="QHI36867.1"/>
    </source>
</evidence>
<dbReference type="Gene3D" id="2.40.160.20">
    <property type="match status" value="1"/>
</dbReference>
<dbReference type="Proteomes" id="UP000464657">
    <property type="component" value="Chromosome"/>
</dbReference>
<organism evidence="2 3">
    <name type="scientific">Kordia antarctica</name>
    <dbReference type="NCBI Taxonomy" id="1218801"/>
    <lineage>
        <taxon>Bacteria</taxon>
        <taxon>Pseudomonadati</taxon>
        <taxon>Bacteroidota</taxon>
        <taxon>Flavobacteriia</taxon>
        <taxon>Flavobacteriales</taxon>
        <taxon>Flavobacteriaceae</taxon>
        <taxon>Kordia</taxon>
    </lineage>
</organism>
<keyword evidence="3" id="KW-1185">Reference proteome</keyword>
<dbReference type="InterPro" id="IPR011250">
    <property type="entry name" value="OMP/PagP_B-barrel"/>
</dbReference>
<sequence>MKNIKLLLIVSFLAIGTSVSAQQVSKNALGLRIGDNDGFGAEISYQRHLNENNRLEFDLGFRSRDNVDAFKLVGLYQWVRPLDGNFNWYVGAGGGVGSYDTPAGNGSFALIAGNLGIEYNFGIPLLMSLDVRPELGFDDSYSDDLDFDIALGIRYQF</sequence>
<dbReference type="OrthoDB" id="978645at2"/>